<name>A0A182JDI2_ANOAO</name>
<dbReference type="VEuPathDB" id="VectorBase:AATE016037"/>
<reference evidence="1" key="1">
    <citation type="submission" date="2022-08" db="UniProtKB">
        <authorList>
            <consortium name="EnsemblMetazoa"/>
        </authorList>
    </citation>
    <scope>IDENTIFICATION</scope>
    <source>
        <strain evidence="1">EBRO</strain>
    </source>
</reference>
<proteinExistence type="predicted"/>
<dbReference type="AlphaFoldDB" id="A0A182JDI2"/>
<organism evidence="1">
    <name type="scientific">Anopheles atroparvus</name>
    <name type="common">European mosquito</name>
    <dbReference type="NCBI Taxonomy" id="41427"/>
    <lineage>
        <taxon>Eukaryota</taxon>
        <taxon>Metazoa</taxon>
        <taxon>Ecdysozoa</taxon>
        <taxon>Arthropoda</taxon>
        <taxon>Hexapoda</taxon>
        <taxon>Insecta</taxon>
        <taxon>Pterygota</taxon>
        <taxon>Neoptera</taxon>
        <taxon>Endopterygota</taxon>
        <taxon>Diptera</taxon>
        <taxon>Nematocera</taxon>
        <taxon>Culicoidea</taxon>
        <taxon>Culicidae</taxon>
        <taxon>Anophelinae</taxon>
        <taxon>Anopheles</taxon>
    </lineage>
</organism>
<protein>
    <submittedName>
        <fullName evidence="1">Uncharacterized protein</fullName>
    </submittedName>
</protein>
<evidence type="ECO:0000313" key="1">
    <source>
        <dbReference type="EnsemblMetazoa" id="AATE016037-PA.1"/>
    </source>
</evidence>
<accession>A0A182JDI2</accession>
<dbReference type="EnsemblMetazoa" id="AATE016037-RA">
    <property type="protein sequence ID" value="AATE016037-PA.1"/>
    <property type="gene ID" value="AATE016037"/>
</dbReference>
<sequence length="249" mass="28868">MYRIRLWLAFLTGIIPLQVKPFDFSSNCTERHSEVTYLVQYKPFIFCGRITTITPHSGKFSLIENLEIDQICLIGCVNRTLRAVSIEIYNCDIRIDSTGMSNFDQLEFADCHTDEEFILQGFDQTNWTQFTMEPDISCLRLKLRSSCGRIFNYFKRYRREQFYDGLEVGSLELDLNRSIWAPHVRKAPILVRGPVKTYTSHIWQSGKKDLNITALDGKVLALFVRCYTESIAILFLLSSISSTFFVPRP</sequence>